<evidence type="ECO:0000313" key="7">
    <source>
        <dbReference type="Proteomes" id="UP000749559"/>
    </source>
</evidence>
<comment type="cofactor">
    <cofactor evidence="2">
        <name>heme</name>
        <dbReference type="ChEBI" id="CHEBI:30413"/>
    </cofactor>
</comment>
<evidence type="ECO:0000256" key="4">
    <source>
        <dbReference type="SAM" id="MobiDB-lite"/>
    </source>
</evidence>
<dbReference type="PRINTS" id="PR00385">
    <property type="entry name" value="P450"/>
</dbReference>
<dbReference type="CDD" id="cd20659">
    <property type="entry name" value="CYP4B_4F-like"/>
    <property type="match status" value="1"/>
</dbReference>
<keyword evidence="5" id="KW-0472">Membrane</keyword>
<feature type="binding site" description="axial binding residue" evidence="2">
    <location>
        <position position="452"/>
    </location>
    <ligand>
        <name>heme</name>
        <dbReference type="ChEBI" id="CHEBI:30413"/>
    </ligand>
    <ligandPart>
        <name>Fe</name>
        <dbReference type="ChEBI" id="CHEBI:18248"/>
    </ligandPart>
</feature>
<dbReference type="PANTHER" id="PTHR24291:SF201">
    <property type="entry name" value="CYTOCHROME P450, FAMILY 4, SUBFAMILY B, POLYPEPTIDE 7"/>
    <property type="match status" value="1"/>
</dbReference>
<sequence>MAATLTLLLWSCLIAPVFYILWTVVKFWQDVKKRGKAVMQFPGEPPHWLWGHLHLFPGPDEAGMTFLRYVMWDMSQANSIWFGSYYPVIAFSHPNYLKHILKTSEPKPLTFGGYVTALPWLGDGLLISKGKKWLRNRKLLTPAFHFDILKPYMKVNNEAADILLNKLDGYSKKSETFEVFNAISSITLDIILRCAFSFESNCQLQKSHPYVTAVKQLGDGMVYRLLRPWLWNDFIYFNLTSSGRQFRRNCDFVHKVSEDLIAKRKKTLEEQGVSAAKGRYLDFLDVLLTARDEDGQGLTDREIRDEADTFLFEGHDTTASGISWTLYSLAEHPEHQQKCREEVQEILAGRDSDHITWEDLPKMKYLTLCIKEALRLHTPVPFIERRTTKDMEIEGKFLPAGSVINMMLYNIHHNPTVWENSMEYRPSRFLPENMKCMDSYAFIPFSAGPRNCIGQNFAMHEMKVTIGRILNRFRLELDPNHKTEHVISVVMKTKDGMMMNVTPVDKKPSENDVHVNGCVTQNEA</sequence>
<protein>
    <recommendedName>
        <fullName evidence="8">Cytochrome P450</fullName>
    </recommendedName>
</protein>
<dbReference type="GO" id="GO:0005506">
    <property type="term" value="F:iron ion binding"/>
    <property type="evidence" value="ECO:0007669"/>
    <property type="project" value="InterPro"/>
</dbReference>
<dbReference type="PRINTS" id="PR00463">
    <property type="entry name" value="EP450I"/>
</dbReference>
<dbReference type="InterPro" id="IPR017972">
    <property type="entry name" value="Cyt_P450_CS"/>
</dbReference>
<keyword evidence="2 3" id="KW-0479">Metal-binding</keyword>
<keyword evidence="3" id="KW-0503">Monooxygenase</keyword>
<organism evidence="6 7">
    <name type="scientific">Owenia fusiformis</name>
    <name type="common">Polychaete worm</name>
    <dbReference type="NCBI Taxonomy" id="6347"/>
    <lineage>
        <taxon>Eukaryota</taxon>
        <taxon>Metazoa</taxon>
        <taxon>Spiralia</taxon>
        <taxon>Lophotrochozoa</taxon>
        <taxon>Annelida</taxon>
        <taxon>Polychaeta</taxon>
        <taxon>Sedentaria</taxon>
        <taxon>Canalipalpata</taxon>
        <taxon>Sabellida</taxon>
        <taxon>Oweniida</taxon>
        <taxon>Oweniidae</taxon>
        <taxon>Owenia</taxon>
    </lineage>
</organism>
<keyword evidence="3" id="KW-0560">Oxidoreductase</keyword>
<dbReference type="AlphaFoldDB" id="A0A8S4Q4A9"/>
<comment type="similarity">
    <text evidence="1 3">Belongs to the cytochrome P450 family.</text>
</comment>
<keyword evidence="5" id="KW-1133">Transmembrane helix</keyword>
<evidence type="ECO:0000256" key="1">
    <source>
        <dbReference type="ARBA" id="ARBA00010617"/>
    </source>
</evidence>
<evidence type="ECO:0008006" key="8">
    <source>
        <dbReference type="Google" id="ProtNLM"/>
    </source>
</evidence>
<comment type="caution">
    <text evidence="6">The sequence shown here is derived from an EMBL/GenBank/DDBJ whole genome shotgun (WGS) entry which is preliminary data.</text>
</comment>
<feature type="compositionally biased region" description="Basic and acidic residues" evidence="4">
    <location>
        <begin position="504"/>
        <end position="513"/>
    </location>
</feature>
<dbReference type="SUPFAM" id="SSF48264">
    <property type="entry name" value="Cytochrome P450"/>
    <property type="match status" value="1"/>
</dbReference>
<dbReference type="GO" id="GO:0016705">
    <property type="term" value="F:oxidoreductase activity, acting on paired donors, with incorporation or reduction of molecular oxygen"/>
    <property type="evidence" value="ECO:0007669"/>
    <property type="project" value="InterPro"/>
</dbReference>
<dbReference type="Gene3D" id="1.10.630.10">
    <property type="entry name" value="Cytochrome P450"/>
    <property type="match status" value="1"/>
</dbReference>
<dbReference type="GO" id="GO:0004497">
    <property type="term" value="F:monooxygenase activity"/>
    <property type="evidence" value="ECO:0007669"/>
    <property type="project" value="UniProtKB-KW"/>
</dbReference>
<evidence type="ECO:0000256" key="2">
    <source>
        <dbReference type="PIRSR" id="PIRSR602401-1"/>
    </source>
</evidence>
<evidence type="ECO:0000256" key="5">
    <source>
        <dbReference type="SAM" id="Phobius"/>
    </source>
</evidence>
<dbReference type="PROSITE" id="PS00086">
    <property type="entry name" value="CYTOCHROME_P450"/>
    <property type="match status" value="1"/>
</dbReference>
<dbReference type="GO" id="GO:0020037">
    <property type="term" value="F:heme binding"/>
    <property type="evidence" value="ECO:0007669"/>
    <property type="project" value="InterPro"/>
</dbReference>
<dbReference type="InterPro" id="IPR050196">
    <property type="entry name" value="Cytochrome_P450_Monoox"/>
</dbReference>
<dbReference type="InterPro" id="IPR002401">
    <property type="entry name" value="Cyt_P450_E_grp-I"/>
</dbReference>
<keyword evidence="5" id="KW-0812">Transmembrane</keyword>
<proteinExistence type="inferred from homology"/>
<feature type="region of interest" description="Disordered" evidence="4">
    <location>
        <begin position="502"/>
        <end position="524"/>
    </location>
</feature>
<keyword evidence="2 3" id="KW-0408">Iron</keyword>
<dbReference type="OrthoDB" id="1470350at2759"/>
<dbReference type="PANTHER" id="PTHR24291">
    <property type="entry name" value="CYTOCHROME P450 FAMILY 4"/>
    <property type="match status" value="1"/>
</dbReference>
<feature type="transmembrane region" description="Helical" evidence="5">
    <location>
        <begin position="6"/>
        <end position="25"/>
    </location>
</feature>
<dbReference type="InterPro" id="IPR036396">
    <property type="entry name" value="Cyt_P450_sf"/>
</dbReference>
<accession>A0A8S4Q4A9</accession>
<dbReference type="InterPro" id="IPR001128">
    <property type="entry name" value="Cyt_P450"/>
</dbReference>
<evidence type="ECO:0000313" key="6">
    <source>
        <dbReference type="EMBL" id="CAH1800683.1"/>
    </source>
</evidence>
<dbReference type="Pfam" id="PF00067">
    <property type="entry name" value="p450"/>
    <property type="match status" value="1"/>
</dbReference>
<keyword evidence="2 3" id="KW-0349">Heme</keyword>
<gene>
    <name evidence="6" type="ORF">OFUS_LOCUS24540</name>
</gene>
<reference evidence="6" key="1">
    <citation type="submission" date="2022-03" db="EMBL/GenBank/DDBJ databases">
        <authorList>
            <person name="Martin C."/>
        </authorList>
    </citation>
    <scope>NUCLEOTIDE SEQUENCE</scope>
</reference>
<name>A0A8S4Q4A9_OWEFU</name>
<dbReference type="Proteomes" id="UP000749559">
    <property type="component" value="Unassembled WGS sequence"/>
</dbReference>
<keyword evidence="7" id="KW-1185">Reference proteome</keyword>
<evidence type="ECO:0000256" key="3">
    <source>
        <dbReference type="RuleBase" id="RU000461"/>
    </source>
</evidence>
<dbReference type="EMBL" id="CAIIXF020000012">
    <property type="protein sequence ID" value="CAH1800683.1"/>
    <property type="molecule type" value="Genomic_DNA"/>
</dbReference>